<keyword evidence="1" id="KW-0472">Membrane</keyword>
<evidence type="ECO:0000313" key="2">
    <source>
        <dbReference type="EMBL" id="MQM05884.1"/>
    </source>
</evidence>
<dbReference type="Proteomes" id="UP000652761">
    <property type="component" value="Unassembled WGS sequence"/>
</dbReference>
<gene>
    <name evidence="2" type="ORF">Taro_038695</name>
</gene>
<feature type="transmembrane region" description="Helical" evidence="1">
    <location>
        <begin position="65"/>
        <end position="90"/>
    </location>
</feature>
<organism evidence="2 3">
    <name type="scientific">Colocasia esculenta</name>
    <name type="common">Wild taro</name>
    <name type="synonym">Arum esculentum</name>
    <dbReference type="NCBI Taxonomy" id="4460"/>
    <lineage>
        <taxon>Eukaryota</taxon>
        <taxon>Viridiplantae</taxon>
        <taxon>Streptophyta</taxon>
        <taxon>Embryophyta</taxon>
        <taxon>Tracheophyta</taxon>
        <taxon>Spermatophyta</taxon>
        <taxon>Magnoliopsida</taxon>
        <taxon>Liliopsida</taxon>
        <taxon>Araceae</taxon>
        <taxon>Aroideae</taxon>
        <taxon>Colocasieae</taxon>
        <taxon>Colocasia</taxon>
    </lineage>
</organism>
<dbReference type="AlphaFoldDB" id="A0A843WPE5"/>
<proteinExistence type="predicted"/>
<sequence length="96" mass="10865">MRFVNGSFYEVLNGPMDLIKARENNERFYVGYWFDQPVVRSRVVASFLSDSRVCLGGGKVEVVVLWGYLVVVGTCTLRGLLYGFVVVHCVPALSRW</sequence>
<keyword evidence="1" id="KW-1133">Transmembrane helix</keyword>
<evidence type="ECO:0000256" key="1">
    <source>
        <dbReference type="SAM" id="Phobius"/>
    </source>
</evidence>
<evidence type="ECO:0000313" key="3">
    <source>
        <dbReference type="Proteomes" id="UP000652761"/>
    </source>
</evidence>
<protein>
    <submittedName>
        <fullName evidence="2">Uncharacterized protein</fullName>
    </submittedName>
</protein>
<keyword evidence="3" id="KW-1185">Reference proteome</keyword>
<reference evidence="2" key="1">
    <citation type="submission" date="2017-07" db="EMBL/GenBank/DDBJ databases">
        <title>Taro Niue Genome Assembly and Annotation.</title>
        <authorList>
            <person name="Atibalentja N."/>
            <person name="Keating K."/>
            <person name="Fields C.J."/>
        </authorList>
    </citation>
    <scope>NUCLEOTIDE SEQUENCE</scope>
    <source>
        <strain evidence="2">Niue_2</strain>
        <tissue evidence="2">Leaf</tissue>
    </source>
</reference>
<accession>A0A843WPE5</accession>
<dbReference type="EMBL" id="NMUH01003495">
    <property type="protein sequence ID" value="MQM05884.1"/>
    <property type="molecule type" value="Genomic_DNA"/>
</dbReference>
<keyword evidence="1" id="KW-0812">Transmembrane</keyword>
<name>A0A843WPE5_COLES</name>
<comment type="caution">
    <text evidence="2">The sequence shown here is derived from an EMBL/GenBank/DDBJ whole genome shotgun (WGS) entry which is preliminary data.</text>
</comment>